<dbReference type="STRING" id="1888891.DSOL_5060"/>
<sequence length="306" mass="34806">MKGIMRKKEISPKKISKIILGIILGLLLLSLNLIFFIVDTTEYAVVTQFGNPVSTILQPGLKIKLPEPIQSVQRFDNRIQVYEAEPLELLTSDKKSVKVDYYGTWRITDPVTYMKAVKDKVGAEARLLDVFSSSLGVKLGQYNLDELINVDANKLKLDPMIQDTIQKSKEKAKEFGIEVVDAQIKVLNFPAANQQSVFSRMKAEREQMAKKYRSEGSEEATKIRANAEMEQKIILSESYKQTQKLKGEGDAEAIRIYAEAFQKDPKFYEFIRALETYEKTIDEKTTLVLPSNSEILKYFERGKSGN</sequence>
<dbReference type="GO" id="GO:0016020">
    <property type="term" value="C:membrane"/>
    <property type="evidence" value="ECO:0007669"/>
    <property type="project" value="UniProtKB-SubCell"/>
</dbReference>
<proteinExistence type="inferred from homology"/>
<evidence type="ECO:0000259" key="8">
    <source>
        <dbReference type="SMART" id="SM00244"/>
    </source>
</evidence>
<dbReference type="PANTHER" id="PTHR42911:SF1">
    <property type="entry name" value="MODULATOR OF FTSH PROTEASE HFLC"/>
    <property type="match status" value="1"/>
</dbReference>
<organism evidence="9 10">
    <name type="scientific">Desulfosporosinus metallidurans</name>
    <dbReference type="NCBI Taxonomy" id="1888891"/>
    <lineage>
        <taxon>Bacteria</taxon>
        <taxon>Bacillati</taxon>
        <taxon>Bacillota</taxon>
        <taxon>Clostridia</taxon>
        <taxon>Eubacteriales</taxon>
        <taxon>Desulfitobacteriaceae</taxon>
        <taxon>Desulfosporosinus</taxon>
    </lineage>
</organism>
<dbReference type="Proteomes" id="UP000186102">
    <property type="component" value="Unassembled WGS sequence"/>
</dbReference>
<evidence type="ECO:0000256" key="5">
    <source>
        <dbReference type="ARBA" id="ARBA00023136"/>
    </source>
</evidence>
<comment type="function">
    <text evidence="6">HflC and HflK could regulate a protease.</text>
</comment>
<keyword evidence="4 7" id="KW-1133">Transmembrane helix</keyword>
<protein>
    <recommendedName>
        <fullName evidence="6">Protein HflC</fullName>
    </recommendedName>
</protein>
<dbReference type="InterPro" id="IPR010200">
    <property type="entry name" value="HflC"/>
</dbReference>
<keyword evidence="5 7" id="KW-0472">Membrane</keyword>
<dbReference type="RefSeq" id="WP_083643009.1">
    <property type="nucleotide sequence ID" value="NZ_MLBF01000082.1"/>
</dbReference>
<evidence type="ECO:0000256" key="3">
    <source>
        <dbReference type="ARBA" id="ARBA00022692"/>
    </source>
</evidence>
<dbReference type="InterPro" id="IPR036013">
    <property type="entry name" value="Band_7/SPFH_dom_sf"/>
</dbReference>
<evidence type="ECO:0000256" key="4">
    <source>
        <dbReference type="ARBA" id="ARBA00022989"/>
    </source>
</evidence>
<evidence type="ECO:0000313" key="10">
    <source>
        <dbReference type="Proteomes" id="UP000186102"/>
    </source>
</evidence>
<comment type="caution">
    <text evidence="9">The sequence shown here is derived from an EMBL/GenBank/DDBJ whole genome shotgun (WGS) entry which is preliminary data.</text>
</comment>
<dbReference type="Gene3D" id="3.30.479.30">
    <property type="entry name" value="Band 7 domain"/>
    <property type="match status" value="1"/>
</dbReference>
<dbReference type="OrthoDB" id="9809197at2"/>
<evidence type="ECO:0000256" key="2">
    <source>
        <dbReference type="ARBA" id="ARBA00007862"/>
    </source>
</evidence>
<accession>A0A1Q8QFX9</accession>
<evidence type="ECO:0000256" key="1">
    <source>
        <dbReference type="ARBA" id="ARBA00004370"/>
    </source>
</evidence>
<keyword evidence="3 7" id="KW-0812">Transmembrane</keyword>
<comment type="subcellular location">
    <subcellularLocation>
        <location evidence="1">Membrane</location>
    </subcellularLocation>
</comment>
<dbReference type="PIRSF" id="PIRSF005651">
    <property type="entry name" value="HflC"/>
    <property type="match status" value="1"/>
</dbReference>
<evidence type="ECO:0000256" key="7">
    <source>
        <dbReference type="SAM" id="Phobius"/>
    </source>
</evidence>
<dbReference type="NCBIfam" id="TIGR01932">
    <property type="entry name" value="hflC"/>
    <property type="match status" value="1"/>
</dbReference>
<dbReference type="CDD" id="cd03405">
    <property type="entry name" value="SPFH_HflC"/>
    <property type="match status" value="1"/>
</dbReference>
<dbReference type="AlphaFoldDB" id="A0A1Q8QFX9"/>
<dbReference type="Pfam" id="PF01145">
    <property type="entry name" value="Band_7"/>
    <property type="match status" value="1"/>
</dbReference>
<dbReference type="SUPFAM" id="SSF117892">
    <property type="entry name" value="Band 7/SPFH domain"/>
    <property type="match status" value="1"/>
</dbReference>
<dbReference type="EMBL" id="MLBF01000082">
    <property type="protein sequence ID" value="OLN26257.1"/>
    <property type="molecule type" value="Genomic_DNA"/>
</dbReference>
<feature type="transmembrane region" description="Helical" evidence="7">
    <location>
        <begin position="20"/>
        <end position="38"/>
    </location>
</feature>
<dbReference type="InterPro" id="IPR001107">
    <property type="entry name" value="Band_7"/>
</dbReference>
<feature type="domain" description="Band 7" evidence="8">
    <location>
        <begin position="33"/>
        <end position="201"/>
    </location>
</feature>
<gene>
    <name evidence="9" type="ORF">DSOL_5060</name>
</gene>
<reference evidence="9 10" key="1">
    <citation type="submission" date="2016-09" db="EMBL/GenBank/DDBJ databases">
        <title>Complete genome of Desulfosporosinus sp. OL.</title>
        <authorList>
            <person name="Mardanov A."/>
            <person name="Beletsky A."/>
            <person name="Panova A."/>
            <person name="Karnachuk O."/>
            <person name="Ravin N."/>
        </authorList>
    </citation>
    <scope>NUCLEOTIDE SEQUENCE [LARGE SCALE GENOMIC DNA]</scope>
    <source>
        <strain evidence="9 10">OL</strain>
    </source>
</reference>
<dbReference type="SMART" id="SM00244">
    <property type="entry name" value="PHB"/>
    <property type="match status" value="1"/>
</dbReference>
<evidence type="ECO:0000256" key="6">
    <source>
        <dbReference type="PIRNR" id="PIRNR005651"/>
    </source>
</evidence>
<name>A0A1Q8QFX9_9FIRM</name>
<comment type="similarity">
    <text evidence="2 6">Belongs to the band 7/mec-2 family. HflC subfamily.</text>
</comment>
<evidence type="ECO:0000313" key="9">
    <source>
        <dbReference type="EMBL" id="OLN26257.1"/>
    </source>
</evidence>
<dbReference type="PANTHER" id="PTHR42911">
    <property type="entry name" value="MODULATOR OF FTSH PROTEASE HFLC"/>
    <property type="match status" value="1"/>
</dbReference>
<keyword evidence="10" id="KW-1185">Reference proteome</keyword>